<evidence type="ECO:0000256" key="7">
    <source>
        <dbReference type="RuleBase" id="RU363032"/>
    </source>
</evidence>
<feature type="transmembrane region" description="Helical" evidence="7">
    <location>
        <begin position="27"/>
        <end position="48"/>
    </location>
</feature>
<sequence>MSTVTDTHHASGSRTPAKPAKAKREGAFFSGFSHLFLAAWALLVLYPLSWVVISAFKSDSAILKNPLSLIPDGLHFDNFSRAWTNGKFASLFFNTIVVLGGGVTLTMLLGSMAAYVLARYKFPGNRLIYYTFLVGLTVPIYVAAIPLFKLTDQVGKVFPPLGLNSHAMLILVYVGWSLSFTVFFMHSFFNTLPNSVAEAAMVDGASHTRLFFQVMLPMAKPGLVSIAIFNIIGQWNQWYLPVLLMNPADFAAEKHQVLAQGMLDLAVNQGYKSDWSGMFAGLTMAMVPVLVVYIAFQRQVQAGLTGGISK</sequence>
<dbReference type="GO" id="GO:0005886">
    <property type="term" value="C:plasma membrane"/>
    <property type="evidence" value="ECO:0007669"/>
    <property type="project" value="UniProtKB-SubCell"/>
</dbReference>
<organism evidence="9 10">
    <name type="scientific">Allocatelliglobosispora scoriae</name>
    <dbReference type="NCBI Taxonomy" id="643052"/>
    <lineage>
        <taxon>Bacteria</taxon>
        <taxon>Bacillati</taxon>
        <taxon>Actinomycetota</taxon>
        <taxon>Actinomycetes</taxon>
        <taxon>Micromonosporales</taxon>
        <taxon>Micromonosporaceae</taxon>
        <taxon>Allocatelliglobosispora</taxon>
    </lineage>
</organism>
<keyword evidence="5 7" id="KW-1133">Transmembrane helix</keyword>
<name>A0A841BQG8_9ACTN</name>
<evidence type="ECO:0000313" key="9">
    <source>
        <dbReference type="EMBL" id="MBB5869183.1"/>
    </source>
</evidence>
<feature type="transmembrane region" description="Helical" evidence="7">
    <location>
        <begin position="275"/>
        <end position="296"/>
    </location>
</feature>
<dbReference type="CDD" id="cd06261">
    <property type="entry name" value="TM_PBP2"/>
    <property type="match status" value="1"/>
</dbReference>
<feature type="transmembrane region" description="Helical" evidence="7">
    <location>
        <begin position="127"/>
        <end position="148"/>
    </location>
</feature>
<keyword evidence="10" id="KW-1185">Reference proteome</keyword>
<keyword evidence="3" id="KW-1003">Cell membrane</keyword>
<gene>
    <name evidence="9" type="ORF">F4553_002562</name>
</gene>
<feature type="domain" description="ABC transmembrane type-1" evidence="8">
    <location>
        <begin position="92"/>
        <end position="296"/>
    </location>
</feature>
<dbReference type="PROSITE" id="PS50928">
    <property type="entry name" value="ABC_TM1"/>
    <property type="match status" value="1"/>
</dbReference>
<dbReference type="Proteomes" id="UP000587527">
    <property type="component" value="Unassembled WGS sequence"/>
</dbReference>
<protein>
    <submittedName>
        <fullName evidence="9">N-acetylglucosamine transport system permease protein</fullName>
    </submittedName>
</protein>
<evidence type="ECO:0000256" key="4">
    <source>
        <dbReference type="ARBA" id="ARBA00022692"/>
    </source>
</evidence>
<keyword evidence="2 7" id="KW-0813">Transport</keyword>
<dbReference type="InterPro" id="IPR035906">
    <property type="entry name" value="MetI-like_sf"/>
</dbReference>
<feature type="transmembrane region" description="Helical" evidence="7">
    <location>
        <begin position="91"/>
        <end position="115"/>
    </location>
</feature>
<dbReference type="PANTHER" id="PTHR43744:SF12">
    <property type="entry name" value="ABC TRANSPORTER PERMEASE PROTEIN MG189-RELATED"/>
    <property type="match status" value="1"/>
</dbReference>
<dbReference type="SUPFAM" id="SSF161098">
    <property type="entry name" value="MetI-like"/>
    <property type="match status" value="1"/>
</dbReference>
<dbReference type="AlphaFoldDB" id="A0A841BQG8"/>
<reference evidence="9 10" key="1">
    <citation type="submission" date="2020-08" db="EMBL/GenBank/DDBJ databases">
        <title>Sequencing the genomes of 1000 actinobacteria strains.</title>
        <authorList>
            <person name="Klenk H.-P."/>
        </authorList>
    </citation>
    <scope>NUCLEOTIDE SEQUENCE [LARGE SCALE GENOMIC DNA]</scope>
    <source>
        <strain evidence="9 10">DSM 45362</strain>
    </source>
</reference>
<dbReference type="GO" id="GO:0055085">
    <property type="term" value="P:transmembrane transport"/>
    <property type="evidence" value="ECO:0007669"/>
    <property type="project" value="InterPro"/>
</dbReference>
<evidence type="ECO:0000256" key="1">
    <source>
        <dbReference type="ARBA" id="ARBA00004651"/>
    </source>
</evidence>
<accession>A0A841BQG8</accession>
<evidence type="ECO:0000256" key="5">
    <source>
        <dbReference type="ARBA" id="ARBA00022989"/>
    </source>
</evidence>
<evidence type="ECO:0000313" key="10">
    <source>
        <dbReference type="Proteomes" id="UP000587527"/>
    </source>
</evidence>
<evidence type="ECO:0000259" key="8">
    <source>
        <dbReference type="PROSITE" id="PS50928"/>
    </source>
</evidence>
<evidence type="ECO:0000256" key="2">
    <source>
        <dbReference type="ARBA" id="ARBA00022448"/>
    </source>
</evidence>
<dbReference type="EMBL" id="JACHMN010000002">
    <property type="protein sequence ID" value="MBB5869183.1"/>
    <property type="molecule type" value="Genomic_DNA"/>
</dbReference>
<feature type="transmembrane region" description="Helical" evidence="7">
    <location>
        <begin position="168"/>
        <end position="189"/>
    </location>
</feature>
<dbReference type="InterPro" id="IPR000515">
    <property type="entry name" value="MetI-like"/>
</dbReference>
<keyword evidence="6 7" id="KW-0472">Membrane</keyword>
<dbReference type="PANTHER" id="PTHR43744">
    <property type="entry name" value="ABC TRANSPORTER PERMEASE PROTEIN MG189-RELATED-RELATED"/>
    <property type="match status" value="1"/>
</dbReference>
<comment type="subcellular location">
    <subcellularLocation>
        <location evidence="1 7">Cell membrane</location>
        <topology evidence="1 7">Multi-pass membrane protein</topology>
    </subcellularLocation>
</comment>
<feature type="transmembrane region" description="Helical" evidence="7">
    <location>
        <begin position="210"/>
        <end position="232"/>
    </location>
</feature>
<evidence type="ECO:0000256" key="6">
    <source>
        <dbReference type="ARBA" id="ARBA00023136"/>
    </source>
</evidence>
<proteinExistence type="inferred from homology"/>
<dbReference type="Pfam" id="PF00528">
    <property type="entry name" value="BPD_transp_1"/>
    <property type="match status" value="1"/>
</dbReference>
<comment type="caution">
    <text evidence="9">The sequence shown here is derived from an EMBL/GenBank/DDBJ whole genome shotgun (WGS) entry which is preliminary data.</text>
</comment>
<evidence type="ECO:0000256" key="3">
    <source>
        <dbReference type="ARBA" id="ARBA00022475"/>
    </source>
</evidence>
<dbReference type="Gene3D" id="1.10.3720.10">
    <property type="entry name" value="MetI-like"/>
    <property type="match status" value="1"/>
</dbReference>
<dbReference type="RefSeq" id="WP_184835646.1">
    <property type="nucleotide sequence ID" value="NZ_JACHMN010000002.1"/>
</dbReference>
<comment type="similarity">
    <text evidence="7">Belongs to the binding-protein-dependent transport system permease family.</text>
</comment>
<keyword evidence="4 7" id="KW-0812">Transmembrane</keyword>